<sequence>QLQSDCCDHAKSKHDDDLESCTSSTSNDSRAARSMSSSSSSSGTSADAHLGLDLVSSSFSSSSSSSCSSTYRRRNQQQQQQQSASTQSTGSGERGATGMARIAVPVKRAAQVTRSTTSNSHFRASSSSTLQRRLAARSQSSQSSSLAATTTKGTSPVSKTSLNCTRHFPTSLPKRSKSNLDDNRTENMESKTKDETSNAALHASMSMTSLNIVSSSSTTARGSQIPVLSRLRSHSALNRSTSWASISCLAATSNVANDADSSSSQCCDESRNVVNSETEQRLIASLHQSKKNILHQRNVARTIAAPAACEQCAQLRSELSEAQQQVCQLREQVTEFEEAENDLRSLSQRLQRQVEALEAQLVSASLVPPIGSVLSRRSSSLSLLSSSNSSSSSSNNNNNNNNNNSTKQTADVSAQTDESEISLLNGAQQQAASNRADKIETTQSALVMPAIASEQPTLHVVTTSQPRTRAKIARATISKVGVTTIVVNQSDIQNDSTTSVSDQTGNKVSARLAAVVLDYPISVVAPSIDDKSTINQSVVNNDACQQVEQTEVQREHKERMVDLQRQLLEYQSLNDALVQELHVSRTHLSKLNAVVDELMATDCVTDQVVRQSLAHLCAVQSQSHTIVHHSVANGGSNNGQNHHMSLANMRRAPCIEFLRMLLGALRSHHAKCMSGQLEVQRALASIMERLKESQQNNGQQQRSSEFALNRCINTWACPVRPPPRARHPSRSSSRMSTGEAAASSSCTRILERNDSNASLPGPTCVTLQSTPVANNSCDVRVIQGNETTSRIFIGDTSSSSSSSGGTHHQSMQRHSWPIDAQQQVNRTQIQVSDAGSEHDQLCLHVAQFKAHVHARLVELASGQNWIETLVSERLSIMINTTALCAPIISRGNFQSHTMNITTRDDNTNRSKAFKIKTSINNNHNNSDHQSNTLTAYQIERVLALKDNLRRKLCSIFRDIDAQRSGVRKACAISNLSSPTLVKAHLQQNNSTHAAAVRDLSSANDAVTPEMLRDINRGIDSSTSSNRWSSNQAQSSSSGHYEYQPNQDTCVYSDTV</sequence>
<evidence type="ECO:0000313" key="3">
    <source>
        <dbReference type="EMBL" id="KAG9510162.1"/>
    </source>
</evidence>
<accession>A0ABQ7S9T4</accession>
<evidence type="ECO:0000313" key="4">
    <source>
        <dbReference type="Proteomes" id="UP000825002"/>
    </source>
</evidence>
<feature type="region of interest" description="Disordered" evidence="2">
    <location>
        <begin position="1"/>
        <end position="96"/>
    </location>
</feature>
<feature type="compositionally biased region" description="Low complexity" evidence="2">
    <location>
        <begin position="1020"/>
        <end position="1037"/>
    </location>
</feature>
<feature type="compositionally biased region" description="Polar residues" evidence="2">
    <location>
        <begin position="406"/>
        <end position="416"/>
    </location>
</feature>
<dbReference type="EMBL" id="JAIFTH010000217">
    <property type="protein sequence ID" value="KAG9510162.1"/>
    <property type="molecule type" value="Genomic_DNA"/>
</dbReference>
<name>A0ABQ7S9T4_9ACAR</name>
<reference evidence="3 4" key="1">
    <citation type="submission" date="2020-10" db="EMBL/GenBank/DDBJ databases">
        <authorList>
            <person name="Klimov P.B."/>
            <person name="Dyachkov S.M."/>
            <person name="Chetverikov P.E."/>
        </authorList>
    </citation>
    <scope>NUCLEOTIDE SEQUENCE [LARGE SCALE GENOMIC DNA]</scope>
    <source>
        <strain evidence="3">BMOC 18-1129-001#AD2665</strain>
        <tissue evidence="3">Entire mites</tissue>
    </source>
</reference>
<feature type="region of interest" description="Disordered" evidence="2">
    <location>
        <begin position="1016"/>
        <end position="1055"/>
    </location>
</feature>
<evidence type="ECO:0000256" key="2">
    <source>
        <dbReference type="SAM" id="MobiDB-lite"/>
    </source>
</evidence>
<comment type="caution">
    <text evidence="3">The sequence shown here is derived from an EMBL/GenBank/DDBJ whole genome shotgun (WGS) entry which is preliminary data.</text>
</comment>
<feature type="compositionally biased region" description="Polar residues" evidence="2">
    <location>
        <begin position="804"/>
        <end position="813"/>
    </location>
</feature>
<dbReference type="Proteomes" id="UP000825002">
    <property type="component" value="Unassembled WGS sequence"/>
</dbReference>
<feature type="non-terminal residue" evidence="3">
    <location>
        <position position="1"/>
    </location>
</feature>
<feature type="compositionally biased region" description="Polar residues" evidence="2">
    <location>
        <begin position="1043"/>
        <end position="1055"/>
    </location>
</feature>
<feature type="compositionally biased region" description="Low complexity" evidence="2">
    <location>
        <begin position="130"/>
        <end position="151"/>
    </location>
</feature>
<keyword evidence="4" id="KW-1185">Reference proteome</keyword>
<feature type="compositionally biased region" description="Low complexity" evidence="2">
    <location>
        <begin position="56"/>
        <end position="91"/>
    </location>
</feature>
<feature type="region of interest" description="Disordered" evidence="2">
    <location>
        <begin position="108"/>
        <end position="198"/>
    </location>
</feature>
<feature type="compositionally biased region" description="Polar residues" evidence="2">
    <location>
        <begin position="152"/>
        <end position="164"/>
    </location>
</feature>
<feature type="compositionally biased region" description="Low complexity" evidence="2">
    <location>
        <begin position="384"/>
        <end position="405"/>
    </location>
</feature>
<feature type="compositionally biased region" description="Polar residues" evidence="2">
    <location>
        <begin position="112"/>
        <end position="129"/>
    </location>
</feature>
<feature type="region of interest" description="Disordered" evidence="2">
    <location>
        <begin position="792"/>
        <end position="814"/>
    </location>
</feature>
<organism evidence="3 4">
    <name type="scientific">Fragariocoptes setiger</name>
    <dbReference type="NCBI Taxonomy" id="1670756"/>
    <lineage>
        <taxon>Eukaryota</taxon>
        <taxon>Metazoa</taxon>
        <taxon>Ecdysozoa</taxon>
        <taxon>Arthropoda</taxon>
        <taxon>Chelicerata</taxon>
        <taxon>Arachnida</taxon>
        <taxon>Acari</taxon>
        <taxon>Acariformes</taxon>
        <taxon>Trombidiformes</taxon>
        <taxon>Prostigmata</taxon>
        <taxon>Eupodina</taxon>
        <taxon>Eriophyoidea</taxon>
        <taxon>Phytoptidae</taxon>
        <taxon>Fragariocoptes</taxon>
    </lineage>
</organism>
<keyword evidence="1" id="KW-0175">Coiled coil</keyword>
<feature type="compositionally biased region" description="Basic and acidic residues" evidence="2">
    <location>
        <begin position="1"/>
        <end position="16"/>
    </location>
</feature>
<evidence type="ECO:0000256" key="1">
    <source>
        <dbReference type="SAM" id="Coils"/>
    </source>
</evidence>
<gene>
    <name evidence="3" type="ORF">GZH46_01302</name>
</gene>
<feature type="compositionally biased region" description="Low complexity" evidence="2">
    <location>
        <begin position="26"/>
        <end position="48"/>
    </location>
</feature>
<proteinExistence type="predicted"/>
<feature type="coiled-coil region" evidence="1">
    <location>
        <begin position="553"/>
        <end position="580"/>
    </location>
</feature>
<feature type="region of interest" description="Disordered" evidence="2">
    <location>
        <begin position="384"/>
        <end position="418"/>
    </location>
</feature>
<feature type="compositionally biased region" description="Basic and acidic residues" evidence="2">
    <location>
        <begin position="178"/>
        <end position="196"/>
    </location>
</feature>
<feature type="region of interest" description="Disordered" evidence="2">
    <location>
        <begin position="720"/>
        <end position="746"/>
    </location>
</feature>
<protein>
    <submittedName>
        <fullName evidence="3">Uncharacterized protein</fullName>
    </submittedName>
</protein>
<feature type="coiled-coil region" evidence="1">
    <location>
        <begin position="305"/>
        <end position="367"/>
    </location>
</feature>